<dbReference type="CDD" id="cd05400">
    <property type="entry name" value="NT_2-5OAS_ClassI-CCAase"/>
    <property type="match status" value="1"/>
</dbReference>
<evidence type="ECO:0000256" key="3">
    <source>
        <dbReference type="ARBA" id="ARBA00022741"/>
    </source>
</evidence>
<gene>
    <name evidence="7" type="ORF">AXFE_24830</name>
</gene>
<dbReference type="Gene3D" id="3.30.460.10">
    <property type="entry name" value="Beta Polymerase, domain 2"/>
    <property type="match status" value="1"/>
</dbReference>
<dbReference type="STRING" id="1280514.AXFE_24830"/>
<evidence type="ECO:0000313" key="8">
    <source>
        <dbReference type="Proteomes" id="UP000032360"/>
    </source>
</evidence>
<dbReference type="SUPFAM" id="SSF81301">
    <property type="entry name" value="Nucleotidyltransferase"/>
    <property type="match status" value="1"/>
</dbReference>
<keyword evidence="3" id="KW-0547">Nucleotide-binding</keyword>
<name>A0A0D8HHR6_9ACTN</name>
<proteinExistence type="predicted"/>
<feature type="domain" description="cGAS/DncV-like nucleotidyltransferase C-terminal helical" evidence="6">
    <location>
        <begin position="175"/>
        <end position="292"/>
    </location>
</feature>
<evidence type="ECO:0000256" key="4">
    <source>
        <dbReference type="ARBA" id="ARBA00023118"/>
    </source>
</evidence>
<keyword evidence="1" id="KW-0808">Transferase</keyword>
<feature type="region of interest" description="Disordered" evidence="5">
    <location>
        <begin position="1"/>
        <end position="26"/>
    </location>
</feature>
<comment type="caution">
    <text evidence="7">The sequence shown here is derived from an EMBL/GenBank/DDBJ whole genome shotgun (WGS) entry which is preliminary data.</text>
</comment>
<evidence type="ECO:0000256" key="2">
    <source>
        <dbReference type="ARBA" id="ARBA00022695"/>
    </source>
</evidence>
<dbReference type="InterPro" id="IPR058909">
    <property type="entry name" value="CD_NTase_C"/>
</dbReference>
<keyword evidence="2" id="KW-0548">Nucleotidyltransferase</keyword>
<evidence type="ECO:0000259" key="6">
    <source>
        <dbReference type="Pfam" id="PF26305"/>
    </source>
</evidence>
<dbReference type="PATRIC" id="fig|1280514.3.peg.3270"/>
<dbReference type="GO" id="GO:0016779">
    <property type="term" value="F:nucleotidyltransferase activity"/>
    <property type="evidence" value="ECO:0007669"/>
    <property type="project" value="InterPro"/>
</dbReference>
<dbReference type="GO" id="GO:0051607">
    <property type="term" value="P:defense response to virus"/>
    <property type="evidence" value="ECO:0007669"/>
    <property type="project" value="UniProtKB-KW"/>
</dbReference>
<reference evidence="7 8" key="1">
    <citation type="submission" date="2015-01" db="EMBL/GenBank/DDBJ databases">
        <title>Draft genome of the acidophilic iron oxidizer Acidithrix ferrooxidans strain Py-F3.</title>
        <authorList>
            <person name="Poehlein A."/>
            <person name="Eisen S."/>
            <person name="Schloemann M."/>
            <person name="Johnson B.D."/>
            <person name="Daniel R."/>
            <person name="Muehling M."/>
        </authorList>
    </citation>
    <scope>NUCLEOTIDE SEQUENCE [LARGE SCALE GENOMIC DNA]</scope>
    <source>
        <strain evidence="7 8">Py-F3</strain>
    </source>
</reference>
<dbReference type="Proteomes" id="UP000032360">
    <property type="component" value="Unassembled WGS sequence"/>
</dbReference>
<evidence type="ECO:0000256" key="1">
    <source>
        <dbReference type="ARBA" id="ARBA00022679"/>
    </source>
</evidence>
<sequence>MTALEDKLSGWTGPSSDTEQEKQDRTERMIREAVRNHAEFANCSLKVYAKGSYANNTNVRSDSDVDIAVQCTNALYWNEVTPGVKPVGTPYTGPWTPARLRSELKTALEAKFPGQVDSSGSTAFTIKSGSARVDADVVPCFDHRYYFSPDNFLEGTKVFKTDNSSLLNYPDQQKANGNLKNQRTNQRYKKAVRIMKRLENAMVTAGVHREVPSFFVECLVYNIPDAVLNLSTWTELVRGTLGHIYNQLEGSESIAVDGRWREVNECKYLFDASQKWTRSDGRDFALAGWNYLGYKS</sequence>
<protein>
    <recommendedName>
        <fullName evidence="6">cGAS/DncV-like nucleotidyltransferase C-terminal helical domain-containing protein</fullName>
    </recommendedName>
</protein>
<dbReference type="OrthoDB" id="8264173at2"/>
<keyword evidence="4" id="KW-0051">Antiviral defense</keyword>
<accession>A0A0D8HHR6</accession>
<dbReference type="AlphaFoldDB" id="A0A0D8HHR6"/>
<evidence type="ECO:0000256" key="5">
    <source>
        <dbReference type="SAM" id="MobiDB-lite"/>
    </source>
</evidence>
<evidence type="ECO:0000313" key="7">
    <source>
        <dbReference type="EMBL" id="KJF16621.1"/>
    </source>
</evidence>
<dbReference type="Pfam" id="PF26305">
    <property type="entry name" value="CD_NTase_C"/>
    <property type="match status" value="1"/>
</dbReference>
<organism evidence="7 8">
    <name type="scientific">Acidithrix ferrooxidans</name>
    <dbReference type="NCBI Taxonomy" id="1280514"/>
    <lineage>
        <taxon>Bacteria</taxon>
        <taxon>Bacillati</taxon>
        <taxon>Actinomycetota</taxon>
        <taxon>Acidimicrobiia</taxon>
        <taxon>Acidimicrobiales</taxon>
        <taxon>Acidimicrobiaceae</taxon>
        <taxon>Acidithrix</taxon>
    </lineage>
</organism>
<dbReference type="EMBL" id="JXYS01000078">
    <property type="protein sequence ID" value="KJF16621.1"/>
    <property type="molecule type" value="Genomic_DNA"/>
</dbReference>
<dbReference type="RefSeq" id="WP_052606186.1">
    <property type="nucleotide sequence ID" value="NZ_JXYS01000078.1"/>
</dbReference>
<dbReference type="InterPro" id="IPR006116">
    <property type="entry name" value="NT_2-5OAS_ClassI-CCAase"/>
</dbReference>
<dbReference type="InterPro" id="IPR043519">
    <property type="entry name" value="NT_sf"/>
</dbReference>
<keyword evidence="8" id="KW-1185">Reference proteome</keyword>